<keyword evidence="5 7" id="KW-0472">Membrane</keyword>
<feature type="transmembrane region" description="Helical" evidence="7">
    <location>
        <begin position="547"/>
        <end position="573"/>
    </location>
</feature>
<sequence>MGSVTPRASLLWSDEMDSYFVDDDDVEQQQLIDGDDELDDGRTPLDRTIDRIGMGSYQWTLLSLCGFGWMADNMWIQAVAIILPRVQLHYAVPDSYIGAVSSSLFCGMMFGAVGWGTCSDLMGRSTAFNATLFFTSLFGLLASLSWSYTSLCTLLFLLGTAVGGSMPTDGTLLLEHMPKGKQYLVTALSVFFSFGAVLSAIVALLIVPHHSCSPAPAGCDVDVENQGWKYLLITLGLITLSMFSARMVFFRLHESPRFLVHAGRHQEAVESLQMIARFNGAPLSLDLDDVDDIRRSVDQTPAVTPDARPTGDDGTNSPTRVVDYHSTGESPAQQLESHSFATPTIPQQEPPSPKEDVEPIARPRRVSSRPTSRSRTRTSSVYEKQLYSLLPSWLRRPLWAWWDRILMVLTPEWLRTTLLVWAAWCAMSLAYTLFNVFLPKLLETGKDSSGEATKSLEDSLWDVVIFTIGGCPGAIIGAYMIESRLGRRWSLAGSTFVTAIFCVVFVMVESSWAVRASTVGISLSATTMWAVLYGWTPEIFGTKVRGTACGIASALSRIGGMIAPLVGGMLLMIDRAVPVYTSIVVFVIAGVCVLFLKEREGRSMTKDSERVVVH</sequence>
<feature type="transmembrane region" description="Helical" evidence="7">
    <location>
        <begin position="127"/>
        <end position="148"/>
    </location>
</feature>
<accession>A0AA39KAW0</accession>
<feature type="transmembrane region" description="Helical" evidence="7">
    <location>
        <begin position="418"/>
        <end position="439"/>
    </location>
</feature>
<feature type="transmembrane region" description="Helical" evidence="7">
    <location>
        <begin position="61"/>
        <end position="83"/>
    </location>
</feature>
<feature type="compositionally biased region" description="Basic residues" evidence="6">
    <location>
        <begin position="362"/>
        <end position="376"/>
    </location>
</feature>
<feature type="compositionally biased region" description="Polar residues" evidence="6">
    <location>
        <begin position="327"/>
        <end position="347"/>
    </location>
</feature>
<evidence type="ECO:0000256" key="7">
    <source>
        <dbReference type="SAM" id="Phobius"/>
    </source>
</evidence>
<dbReference type="GO" id="GO:0016020">
    <property type="term" value="C:membrane"/>
    <property type="evidence" value="ECO:0007669"/>
    <property type="project" value="UniProtKB-SubCell"/>
</dbReference>
<dbReference type="Gene3D" id="1.20.1250.20">
    <property type="entry name" value="MFS general substrate transporter like domains"/>
    <property type="match status" value="1"/>
</dbReference>
<dbReference type="InterPro" id="IPR020846">
    <property type="entry name" value="MFS_dom"/>
</dbReference>
<comment type="caution">
    <text evidence="9">The sequence shown here is derived from an EMBL/GenBank/DDBJ whole genome shotgun (WGS) entry which is preliminary data.</text>
</comment>
<dbReference type="PANTHER" id="PTHR23511:SF5">
    <property type="entry name" value="MAJOR FACILITATOR-TYPE TRANSPORTER HXNZ-RELATED"/>
    <property type="match status" value="1"/>
</dbReference>
<dbReference type="PROSITE" id="PS50850">
    <property type="entry name" value="MFS"/>
    <property type="match status" value="1"/>
</dbReference>
<feature type="transmembrane region" description="Helical" evidence="7">
    <location>
        <begin position="488"/>
        <end position="508"/>
    </location>
</feature>
<feature type="transmembrane region" description="Helical" evidence="7">
    <location>
        <begin position="154"/>
        <end position="174"/>
    </location>
</feature>
<evidence type="ECO:0000256" key="1">
    <source>
        <dbReference type="ARBA" id="ARBA00004141"/>
    </source>
</evidence>
<reference evidence="9" key="1">
    <citation type="submission" date="2023-06" db="EMBL/GenBank/DDBJ databases">
        <authorList>
            <consortium name="Lawrence Berkeley National Laboratory"/>
            <person name="Ahrendt S."/>
            <person name="Sahu N."/>
            <person name="Indic B."/>
            <person name="Wong-Bajracharya J."/>
            <person name="Merenyi Z."/>
            <person name="Ke H.-M."/>
            <person name="Monk M."/>
            <person name="Kocsube S."/>
            <person name="Drula E."/>
            <person name="Lipzen A."/>
            <person name="Balint B."/>
            <person name="Henrissat B."/>
            <person name="Andreopoulos B."/>
            <person name="Martin F.M."/>
            <person name="Harder C.B."/>
            <person name="Rigling D."/>
            <person name="Ford K.L."/>
            <person name="Foster G.D."/>
            <person name="Pangilinan J."/>
            <person name="Papanicolaou A."/>
            <person name="Barry K."/>
            <person name="LaButti K."/>
            <person name="Viragh M."/>
            <person name="Koriabine M."/>
            <person name="Yan M."/>
            <person name="Riley R."/>
            <person name="Champramary S."/>
            <person name="Plett K.L."/>
            <person name="Tsai I.J."/>
            <person name="Slot J."/>
            <person name="Sipos G."/>
            <person name="Plett J."/>
            <person name="Nagy L.G."/>
            <person name="Grigoriev I.V."/>
        </authorList>
    </citation>
    <scope>NUCLEOTIDE SEQUENCE</scope>
    <source>
        <strain evidence="9">CCBAS 213</strain>
    </source>
</reference>
<dbReference type="InterPro" id="IPR036259">
    <property type="entry name" value="MFS_trans_sf"/>
</dbReference>
<dbReference type="InterPro" id="IPR005828">
    <property type="entry name" value="MFS_sugar_transport-like"/>
</dbReference>
<feature type="transmembrane region" description="Helical" evidence="7">
    <location>
        <begin position="95"/>
        <end position="115"/>
    </location>
</feature>
<dbReference type="SUPFAM" id="SSF103473">
    <property type="entry name" value="MFS general substrate transporter"/>
    <property type="match status" value="1"/>
</dbReference>
<evidence type="ECO:0000256" key="6">
    <source>
        <dbReference type="SAM" id="MobiDB-lite"/>
    </source>
</evidence>
<dbReference type="Proteomes" id="UP001175211">
    <property type="component" value="Unassembled WGS sequence"/>
</dbReference>
<dbReference type="EMBL" id="JAUEPS010000020">
    <property type="protein sequence ID" value="KAK0457784.1"/>
    <property type="molecule type" value="Genomic_DNA"/>
</dbReference>
<evidence type="ECO:0000313" key="9">
    <source>
        <dbReference type="EMBL" id="KAK0457784.1"/>
    </source>
</evidence>
<feature type="transmembrane region" description="Helical" evidence="7">
    <location>
        <begin position="227"/>
        <end position="249"/>
    </location>
</feature>
<dbReference type="AlphaFoldDB" id="A0AA39KAW0"/>
<keyword evidence="10" id="KW-1185">Reference proteome</keyword>
<dbReference type="CDD" id="cd17316">
    <property type="entry name" value="MFS_SV2_like"/>
    <property type="match status" value="1"/>
</dbReference>
<feature type="transmembrane region" description="Helical" evidence="7">
    <location>
        <begin position="514"/>
        <end position="535"/>
    </location>
</feature>
<keyword evidence="3 7" id="KW-0812">Transmembrane</keyword>
<feature type="domain" description="Major facilitator superfamily (MFS) profile" evidence="8">
    <location>
        <begin position="61"/>
        <end position="601"/>
    </location>
</feature>
<protein>
    <submittedName>
        <fullName evidence="9">MFS general substrate transporter</fullName>
    </submittedName>
</protein>
<organism evidence="9 10">
    <name type="scientific">Armillaria tabescens</name>
    <name type="common">Ringless honey mushroom</name>
    <name type="synonym">Agaricus tabescens</name>
    <dbReference type="NCBI Taxonomy" id="1929756"/>
    <lineage>
        <taxon>Eukaryota</taxon>
        <taxon>Fungi</taxon>
        <taxon>Dikarya</taxon>
        <taxon>Basidiomycota</taxon>
        <taxon>Agaricomycotina</taxon>
        <taxon>Agaricomycetes</taxon>
        <taxon>Agaricomycetidae</taxon>
        <taxon>Agaricales</taxon>
        <taxon>Marasmiineae</taxon>
        <taxon>Physalacriaceae</taxon>
        <taxon>Desarmillaria</taxon>
    </lineage>
</organism>
<gene>
    <name evidence="9" type="ORF">EV420DRAFT_1547380</name>
</gene>
<feature type="transmembrane region" description="Helical" evidence="7">
    <location>
        <begin position="579"/>
        <end position="596"/>
    </location>
</feature>
<dbReference type="InterPro" id="IPR011701">
    <property type="entry name" value="MFS"/>
</dbReference>
<keyword evidence="2" id="KW-0813">Transport</keyword>
<evidence type="ECO:0000313" key="10">
    <source>
        <dbReference type="Proteomes" id="UP001175211"/>
    </source>
</evidence>
<proteinExistence type="predicted"/>
<feature type="compositionally biased region" description="Basic and acidic residues" evidence="6">
    <location>
        <begin position="352"/>
        <end position="361"/>
    </location>
</feature>
<comment type="subcellular location">
    <subcellularLocation>
        <location evidence="1">Membrane</location>
        <topology evidence="1">Multi-pass membrane protein</topology>
    </subcellularLocation>
</comment>
<dbReference type="Pfam" id="PF00083">
    <property type="entry name" value="Sugar_tr"/>
    <property type="match status" value="1"/>
</dbReference>
<name>A0AA39KAW0_ARMTA</name>
<dbReference type="GO" id="GO:0022857">
    <property type="term" value="F:transmembrane transporter activity"/>
    <property type="evidence" value="ECO:0007669"/>
    <property type="project" value="InterPro"/>
</dbReference>
<keyword evidence="4 7" id="KW-1133">Transmembrane helix</keyword>
<evidence type="ECO:0000256" key="3">
    <source>
        <dbReference type="ARBA" id="ARBA00022692"/>
    </source>
</evidence>
<dbReference type="PANTHER" id="PTHR23511">
    <property type="entry name" value="SYNAPTIC VESICLE GLYCOPROTEIN 2"/>
    <property type="match status" value="1"/>
</dbReference>
<dbReference type="Pfam" id="PF07690">
    <property type="entry name" value="MFS_1"/>
    <property type="match status" value="1"/>
</dbReference>
<dbReference type="GeneID" id="85356893"/>
<feature type="transmembrane region" description="Helical" evidence="7">
    <location>
        <begin position="183"/>
        <end position="207"/>
    </location>
</feature>
<feature type="region of interest" description="Disordered" evidence="6">
    <location>
        <begin position="298"/>
        <end position="377"/>
    </location>
</feature>
<feature type="transmembrane region" description="Helical" evidence="7">
    <location>
        <begin position="459"/>
        <end position="481"/>
    </location>
</feature>
<evidence type="ECO:0000256" key="2">
    <source>
        <dbReference type="ARBA" id="ARBA00022448"/>
    </source>
</evidence>
<evidence type="ECO:0000256" key="4">
    <source>
        <dbReference type="ARBA" id="ARBA00022989"/>
    </source>
</evidence>
<evidence type="ECO:0000259" key="8">
    <source>
        <dbReference type="PROSITE" id="PS50850"/>
    </source>
</evidence>
<dbReference type="RefSeq" id="XP_060330083.1">
    <property type="nucleotide sequence ID" value="XM_060473345.1"/>
</dbReference>
<evidence type="ECO:0000256" key="5">
    <source>
        <dbReference type="ARBA" id="ARBA00023136"/>
    </source>
</evidence>